<dbReference type="InterPro" id="IPR036873">
    <property type="entry name" value="Rhodanese-like_dom_sf"/>
</dbReference>
<proteinExistence type="predicted"/>
<name>A0A1H0VXL5_9GAMM</name>
<dbReference type="NCBIfam" id="TIGR03865">
    <property type="entry name" value="PQQ_CXXCW"/>
    <property type="match status" value="1"/>
</dbReference>
<dbReference type="InterPro" id="IPR001763">
    <property type="entry name" value="Rhodanese-like_dom"/>
</dbReference>
<dbReference type="InterPro" id="IPR022376">
    <property type="entry name" value="PQQ_CXXCW"/>
</dbReference>
<dbReference type="GeneID" id="300931857"/>
<dbReference type="OrthoDB" id="176845at2"/>
<evidence type="ECO:0000256" key="1">
    <source>
        <dbReference type="SAM" id="SignalP"/>
    </source>
</evidence>
<gene>
    <name evidence="3" type="ORF">SAMN05216213_106111</name>
</gene>
<dbReference type="CDD" id="cd00158">
    <property type="entry name" value="RHOD"/>
    <property type="match status" value="1"/>
</dbReference>
<evidence type="ECO:0000259" key="2">
    <source>
        <dbReference type="PROSITE" id="PS50206"/>
    </source>
</evidence>
<keyword evidence="1" id="KW-0732">Signal</keyword>
<dbReference type="PROSITE" id="PS50206">
    <property type="entry name" value="RHODANESE_3"/>
    <property type="match status" value="1"/>
</dbReference>
<feature type="signal peptide" evidence="1">
    <location>
        <begin position="1"/>
        <end position="24"/>
    </location>
</feature>
<dbReference type="SUPFAM" id="SSF52821">
    <property type="entry name" value="Rhodanese/Cell cycle control phosphatase"/>
    <property type="match status" value="1"/>
</dbReference>
<dbReference type="AlphaFoldDB" id="A0A1H0VXL5"/>
<evidence type="ECO:0000313" key="4">
    <source>
        <dbReference type="Proteomes" id="UP000199460"/>
    </source>
</evidence>
<keyword evidence="4" id="KW-1185">Reference proteome</keyword>
<feature type="domain" description="Rhodanese" evidence="2">
    <location>
        <begin position="110"/>
        <end position="174"/>
    </location>
</feature>
<protein>
    <submittedName>
        <fullName evidence="3">PQQ-dependent catabolism-associated CXXCW motif protein</fullName>
    </submittedName>
</protein>
<reference evidence="4" key="1">
    <citation type="submission" date="2016-10" db="EMBL/GenBank/DDBJ databases">
        <authorList>
            <person name="Varghese N."/>
            <person name="Submissions S."/>
        </authorList>
    </citation>
    <scope>NUCLEOTIDE SEQUENCE [LARGE SCALE GENOMIC DNA]</scope>
    <source>
        <strain evidence="4">JCM 18416</strain>
    </source>
</reference>
<feature type="chain" id="PRO_5011592530" evidence="1">
    <location>
        <begin position="25"/>
        <end position="191"/>
    </location>
</feature>
<organism evidence="3 4">
    <name type="scientific">Ectopseudomonas guguanensis</name>
    <dbReference type="NCBI Taxonomy" id="1198456"/>
    <lineage>
        <taxon>Bacteria</taxon>
        <taxon>Pseudomonadati</taxon>
        <taxon>Pseudomonadota</taxon>
        <taxon>Gammaproteobacteria</taxon>
        <taxon>Pseudomonadales</taxon>
        <taxon>Pseudomonadaceae</taxon>
        <taxon>Ectopseudomonas</taxon>
    </lineage>
</organism>
<sequence length="191" mass="21800">MKYRLPLRAGLMFVSLLLVCAVQSEELFDAEGYRSSQYRSPTPASLDGVQTLDTRALQQLLAERPETHLIDVYRRTWLNERFIDDEPHANLPGSLWLANTGNGNLAALWQRYLAHYLHQASGGDLRHPFVFYCRSDCWLSWNAARRAYTLGYRQLYWYRDGVDAWEQAGLPLVPAQPAELPAAFLTPTATP</sequence>
<dbReference type="RefSeq" id="WP_090430624.1">
    <property type="nucleotide sequence ID" value="NZ_DAMCCE010000014.1"/>
</dbReference>
<evidence type="ECO:0000313" key="3">
    <source>
        <dbReference type="EMBL" id="SDP83184.1"/>
    </source>
</evidence>
<dbReference type="EMBL" id="FNJJ01000006">
    <property type="protein sequence ID" value="SDP83184.1"/>
    <property type="molecule type" value="Genomic_DNA"/>
</dbReference>
<dbReference type="Proteomes" id="UP000199460">
    <property type="component" value="Unassembled WGS sequence"/>
</dbReference>
<accession>A0A1H0VXL5</accession>
<dbReference type="Gene3D" id="3.40.250.10">
    <property type="entry name" value="Rhodanese-like domain"/>
    <property type="match status" value="1"/>
</dbReference>
<dbReference type="Pfam" id="PF00581">
    <property type="entry name" value="Rhodanese"/>
    <property type="match status" value="1"/>
</dbReference>